<reference evidence="2 3" key="1">
    <citation type="submission" date="2022-04" db="EMBL/GenBank/DDBJ databases">
        <title>Spirosoma sp. strain RP8 genome sequencing and assembly.</title>
        <authorList>
            <person name="Jung Y."/>
        </authorList>
    </citation>
    <scope>NUCLEOTIDE SEQUENCE [LARGE SCALE GENOMIC DNA]</scope>
    <source>
        <strain evidence="2 3">RP8</strain>
    </source>
</reference>
<feature type="signal peptide" evidence="1">
    <location>
        <begin position="1"/>
        <end position="20"/>
    </location>
</feature>
<comment type="caution">
    <text evidence="2">The sequence shown here is derived from an EMBL/GenBank/DDBJ whole genome shotgun (WGS) entry which is preliminary data.</text>
</comment>
<keyword evidence="1" id="KW-0732">Signal</keyword>
<proteinExistence type="predicted"/>
<protein>
    <submittedName>
        <fullName evidence="2">Uncharacterized protein</fullName>
    </submittedName>
</protein>
<accession>A0ABT0HVB0</accession>
<name>A0ABT0HVB0_9BACT</name>
<dbReference type="RefSeq" id="WP_248481012.1">
    <property type="nucleotide sequence ID" value="NZ_JALPRF010000019.1"/>
</dbReference>
<dbReference type="Proteomes" id="UP001202180">
    <property type="component" value="Unassembled WGS sequence"/>
</dbReference>
<feature type="chain" id="PRO_5045445787" evidence="1">
    <location>
        <begin position="21"/>
        <end position="101"/>
    </location>
</feature>
<evidence type="ECO:0000313" key="3">
    <source>
        <dbReference type="Proteomes" id="UP001202180"/>
    </source>
</evidence>
<gene>
    <name evidence="2" type="ORF">M0L20_29935</name>
</gene>
<evidence type="ECO:0000256" key="1">
    <source>
        <dbReference type="SAM" id="SignalP"/>
    </source>
</evidence>
<evidence type="ECO:0000313" key="2">
    <source>
        <dbReference type="EMBL" id="MCK8496125.1"/>
    </source>
</evidence>
<organism evidence="2 3">
    <name type="scientific">Spirosoma liriopis</name>
    <dbReference type="NCBI Taxonomy" id="2937440"/>
    <lineage>
        <taxon>Bacteria</taxon>
        <taxon>Pseudomonadati</taxon>
        <taxon>Bacteroidota</taxon>
        <taxon>Cytophagia</taxon>
        <taxon>Cytophagales</taxon>
        <taxon>Cytophagaceae</taxon>
        <taxon>Spirosoma</taxon>
    </lineage>
</organism>
<dbReference type="EMBL" id="JALPRF010000019">
    <property type="protein sequence ID" value="MCK8496125.1"/>
    <property type="molecule type" value="Genomic_DNA"/>
</dbReference>
<keyword evidence="3" id="KW-1185">Reference proteome</keyword>
<sequence>MKIFFVLLLLLCLTDCHKSAVEPEEVKATIINYTVGFVACSGGYTLQMENDGLYRVLELPKPYDDAAKLKLPASVWIRYKTPTGSCSQTTGLIDVTAIRPQ</sequence>